<comment type="cofactor">
    <cofactor evidence="1">
        <name>Zn(2+)</name>
        <dbReference type="ChEBI" id="CHEBI:29105"/>
    </cofactor>
</comment>
<name>A0A0J6Z375_9MYCO</name>
<evidence type="ECO:0000259" key="7">
    <source>
        <dbReference type="Pfam" id="PF00107"/>
    </source>
</evidence>
<comment type="similarity">
    <text evidence="2">Belongs to the zinc-containing alcohol dehydrogenase family.</text>
</comment>
<evidence type="ECO:0000256" key="3">
    <source>
        <dbReference type="ARBA" id="ARBA00022723"/>
    </source>
</evidence>
<sequence>MEAVVYNGPREIGPVGLMAANSAMIQGASKVMIVDRHPDRLRLSEEVGVIPIDDSKGDPVEQVMEHTGGGVPTRVANASDIKPMTLRDTKIRR</sequence>
<dbReference type="GO" id="GO:0046872">
    <property type="term" value="F:metal ion binding"/>
    <property type="evidence" value="ECO:0007669"/>
    <property type="project" value="UniProtKB-KW"/>
</dbReference>
<dbReference type="Gene3D" id="3.40.50.720">
    <property type="entry name" value="NAD(P)-binding Rossmann-like Domain"/>
    <property type="match status" value="1"/>
</dbReference>
<dbReference type="SMR" id="A0A0J6Z375"/>
<dbReference type="Proteomes" id="UP000036513">
    <property type="component" value="Unassembled WGS sequence"/>
</dbReference>
<dbReference type="STRING" id="37916.MCHLDSM_01779"/>
<feature type="domain" description="Alcohol dehydrogenase-like C-terminal" evidence="7">
    <location>
        <begin position="14"/>
        <end position="71"/>
    </location>
</feature>
<dbReference type="PATRIC" id="fig|37916.4.peg.1693"/>
<dbReference type="EMBL" id="JYNL01000019">
    <property type="protein sequence ID" value="KMO79111.1"/>
    <property type="molecule type" value="Genomic_DNA"/>
</dbReference>
<feature type="region of interest" description="Disordered" evidence="6">
    <location>
        <begin position="52"/>
        <end position="76"/>
    </location>
</feature>
<dbReference type="GO" id="GO:0008743">
    <property type="term" value="F:L-threonine 3-dehydrogenase activity"/>
    <property type="evidence" value="ECO:0007669"/>
    <property type="project" value="UniProtKB-EC"/>
</dbReference>
<dbReference type="AlphaFoldDB" id="A0A0J6Z375"/>
<keyword evidence="3" id="KW-0479">Metal-binding</keyword>
<dbReference type="InterPro" id="IPR036291">
    <property type="entry name" value="NAD(P)-bd_dom_sf"/>
</dbReference>
<proteinExistence type="inferred from homology"/>
<evidence type="ECO:0000313" key="8">
    <source>
        <dbReference type="EMBL" id="KMO79111.1"/>
    </source>
</evidence>
<accession>A0A0J6Z375</accession>
<dbReference type="SUPFAM" id="SSF51735">
    <property type="entry name" value="NAD(P)-binding Rossmann-fold domains"/>
    <property type="match status" value="1"/>
</dbReference>
<protein>
    <submittedName>
        <fullName evidence="8">L-threonine 3-dehydrogenase</fullName>
        <ecNumber evidence="8">1.1.1.103</ecNumber>
    </submittedName>
</protein>
<evidence type="ECO:0000256" key="2">
    <source>
        <dbReference type="ARBA" id="ARBA00008072"/>
    </source>
</evidence>
<keyword evidence="4" id="KW-0862">Zinc</keyword>
<gene>
    <name evidence="8" type="primary">tdh_2</name>
    <name evidence="8" type="ORF">MCHLDSM_01779</name>
</gene>
<evidence type="ECO:0000256" key="5">
    <source>
        <dbReference type="ARBA" id="ARBA00023027"/>
    </source>
</evidence>
<organism evidence="8 9">
    <name type="scientific">Mycolicibacterium chlorophenolicum</name>
    <dbReference type="NCBI Taxonomy" id="37916"/>
    <lineage>
        <taxon>Bacteria</taxon>
        <taxon>Bacillati</taxon>
        <taxon>Actinomycetota</taxon>
        <taxon>Actinomycetes</taxon>
        <taxon>Mycobacteriales</taxon>
        <taxon>Mycobacteriaceae</taxon>
        <taxon>Mycolicibacterium</taxon>
    </lineage>
</organism>
<evidence type="ECO:0000313" key="9">
    <source>
        <dbReference type="Proteomes" id="UP000036513"/>
    </source>
</evidence>
<evidence type="ECO:0000256" key="1">
    <source>
        <dbReference type="ARBA" id="ARBA00001947"/>
    </source>
</evidence>
<dbReference type="InterPro" id="IPR013149">
    <property type="entry name" value="ADH-like_C"/>
</dbReference>
<reference evidence="8 9" key="1">
    <citation type="journal article" date="2015" name="Genome Biol. Evol.">
        <title>Characterization of Three Mycobacterium spp. with Potential Use in Bioremediation by Genome Sequencing and Comparative Genomics.</title>
        <authorList>
            <person name="Das S."/>
            <person name="Pettersson B.M."/>
            <person name="Behra P.R."/>
            <person name="Ramesh M."/>
            <person name="Dasgupta S."/>
            <person name="Bhattacharya A."/>
            <person name="Kirsebom L.A."/>
        </authorList>
    </citation>
    <scope>NUCLEOTIDE SEQUENCE [LARGE SCALE GENOMIC DNA]</scope>
    <source>
        <strain evidence="8 9">DSM 43826</strain>
    </source>
</reference>
<comment type="caution">
    <text evidence="8">The sequence shown here is derived from an EMBL/GenBank/DDBJ whole genome shotgun (WGS) entry which is preliminary data.</text>
</comment>
<keyword evidence="9" id="KW-1185">Reference proteome</keyword>
<keyword evidence="5" id="KW-0520">NAD</keyword>
<keyword evidence="8" id="KW-0560">Oxidoreductase</keyword>
<evidence type="ECO:0000256" key="4">
    <source>
        <dbReference type="ARBA" id="ARBA00022833"/>
    </source>
</evidence>
<dbReference type="PANTHER" id="PTHR42813:SF3">
    <property type="entry name" value="GLUTATHIONE-INDEPENDENT FORMALDEHYDE DEHYDROGENASE"/>
    <property type="match status" value="1"/>
</dbReference>
<evidence type="ECO:0000256" key="6">
    <source>
        <dbReference type="SAM" id="MobiDB-lite"/>
    </source>
</evidence>
<dbReference type="PANTHER" id="PTHR42813">
    <property type="entry name" value="ZINC-TYPE ALCOHOL DEHYDROGENASE-LIKE"/>
    <property type="match status" value="1"/>
</dbReference>
<dbReference type="Pfam" id="PF00107">
    <property type="entry name" value="ADH_zinc_N"/>
    <property type="match status" value="1"/>
</dbReference>
<dbReference type="EC" id="1.1.1.103" evidence="8"/>